<reference evidence="2" key="1">
    <citation type="submission" date="2021-02" db="EMBL/GenBank/DDBJ databases">
        <authorList>
            <person name="Dougan E. K."/>
            <person name="Rhodes N."/>
            <person name="Thang M."/>
            <person name="Chan C."/>
        </authorList>
    </citation>
    <scope>NUCLEOTIDE SEQUENCE</scope>
</reference>
<feature type="region of interest" description="Disordered" evidence="1">
    <location>
        <begin position="220"/>
        <end position="295"/>
    </location>
</feature>
<gene>
    <name evidence="2" type="ORF">SNAT2548_LOCUS8502</name>
</gene>
<dbReference type="Proteomes" id="UP000604046">
    <property type="component" value="Unassembled WGS sequence"/>
</dbReference>
<keyword evidence="3" id="KW-1185">Reference proteome</keyword>
<feature type="compositionally biased region" description="Basic and acidic residues" evidence="1">
    <location>
        <begin position="220"/>
        <end position="245"/>
    </location>
</feature>
<name>A0A812K815_9DINO</name>
<feature type="compositionally biased region" description="Basic and acidic residues" evidence="1">
    <location>
        <begin position="254"/>
        <end position="267"/>
    </location>
</feature>
<dbReference type="EMBL" id="CAJNDS010000635">
    <property type="protein sequence ID" value="CAE7224045.1"/>
    <property type="molecule type" value="Genomic_DNA"/>
</dbReference>
<dbReference type="InterPro" id="IPR036869">
    <property type="entry name" value="J_dom_sf"/>
</dbReference>
<feature type="compositionally biased region" description="Polar residues" evidence="1">
    <location>
        <begin position="284"/>
        <end position="293"/>
    </location>
</feature>
<sequence>MQWWSAAQKEHQQRLVLYRLRGFPPWPGLVVRTKSRQYLQSPMNPLAPPDDSIFDRGIQKGDTVTAGVWLNAERRPTLEDPAPQKKEKAKILKVGPKWVRVLYKKTGETSQIPKSWCELLSQCILQHQNTGKVKRATGKVRDVALRGSKRGVVPSGYVVVYSYGDEMYRKVLARSLIRYTPEVVTEQKYRKKSLRHCLKKVDKRGFNGARALKEIKAEWDRRERARQERQQQEATAREYRAHHGLEQPPTPAPAEREPADRAADRAASKRPLPADPPTAKRHTAQPSQASQTAHARCVATPLVNHARSASAHLQGHMVPYHEQLEGTDVQHISTSDLEEARLLLRLEKGFSVSELHRARRLLALEKHPDKAPAHLKDFRHREWLKIDAAFTMLKATA</sequence>
<accession>A0A812K815</accession>
<dbReference type="OrthoDB" id="10537921at2759"/>
<comment type="caution">
    <text evidence="2">The sequence shown here is derived from an EMBL/GenBank/DDBJ whole genome shotgun (WGS) entry which is preliminary data.</text>
</comment>
<evidence type="ECO:0000256" key="1">
    <source>
        <dbReference type="SAM" id="MobiDB-lite"/>
    </source>
</evidence>
<organism evidence="2 3">
    <name type="scientific">Symbiodinium natans</name>
    <dbReference type="NCBI Taxonomy" id="878477"/>
    <lineage>
        <taxon>Eukaryota</taxon>
        <taxon>Sar</taxon>
        <taxon>Alveolata</taxon>
        <taxon>Dinophyceae</taxon>
        <taxon>Suessiales</taxon>
        <taxon>Symbiodiniaceae</taxon>
        <taxon>Symbiodinium</taxon>
    </lineage>
</organism>
<dbReference type="AlphaFoldDB" id="A0A812K815"/>
<dbReference type="SUPFAM" id="SSF46565">
    <property type="entry name" value="Chaperone J-domain"/>
    <property type="match status" value="1"/>
</dbReference>
<protein>
    <submittedName>
        <fullName evidence="2">Uncharacterized protein</fullName>
    </submittedName>
</protein>
<proteinExistence type="predicted"/>
<evidence type="ECO:0000313" key="2">
    <source>
        <dbReference type="EMBL" id="CAE7224045.1"/>
    </source>
</evidence>
<evidence type="ECO:0000313" key="3">
    <source>
        <dbReference type="Proteomes" id="UP000604046"/>
    </source>
</evidence>